<dbReference type="GO" id="GO:0007064">
    <property type="term" value="P:mitotic sister chromatid cohesion"/>
    <property type="evidence" value="ECO:0007669"/>
    <property type="project" value="InterPro"/>
</dbReference>
<dbReference type="Proteomes" id="UP000799640">
    <property type="component" value="Unassembled WGS sequence"/>
</dbReference>
<feature type="compositionally biased region" description="Acidic residues" evidence="6">
    <location>
        <begin position="1371"/>
        <end position="1386"/>
    </location>
</feature>
<feature type="compositionally biased region" description="Acidic residues" evidence="6">
    <location>
        <begin position="305"/>
        <end position="316"/>
    </location>
</feature>
<feature type="compositionally biased region" description="Basic residues" evidence="6">
    <location>
        <begin position="1302"/>
        <end position="1315"/>
    </location>
</feature>
<name>A0A6G1HXJ2_9PEZI</name>
<sequence>MPAETRTRQSGAVEMMEEEEESVATLQFSEAIAWRAGRPIAVATLLQRLDSLTRELQSYEQDGVDRDSLLGVAKDLASPSLLSHKDRGVRAYAACCLVDIFRLCAPDAPYTATQLRDIFTLFVSTIFPALSDPSNPYNGQHLFVLRSLAEVKSIVLLTDIPSSGNLIENLFTACFDVLSGPSKADSGEELSKNVEHHMTAVLATLVDESQSLPDGVIYTILAQFLRADPSVSLTAQKGKKPLPQIDPTQTTLLIKEAPPAYNMAKNICNSCPDKMSRYVTRYFSSVMLDAASFVDGRRKGRRGEDDEDEEPETSEDDLQKSSKAHGMLRELWRSTPSVLQDIVPQLEAELSAEHLNIRIMAVETVGDMIAGIGHAGPPHPTPLNPAAYPSQSLGGSDKPQVYNFLTTPSSPVSFISRYHQTYQAFVQRRKDKSPLVRAAWCTAVGRIVQTSAGGVGLDPDEEQTLLKYFAEALVDGDEKVRLSAVKAIERFDFNGILQKLGSNGGIGEPHSVLSNLADRVKDRKHHVRTEAIRLLGNVWGVAAGAIAEGSERVRTLLGQIPSRILDTYYINDAEINALVDHVLHESLIPLGYPPIKKPANGAAKGDEINADKIRTERILVMVRDLDQRASVVLFAMQAKQNANANYMNIFLQKCELYNGGVVDSGEEEIVAHLGKLIHHFTKTLPEPSRAAEDLWKFAKMHDRRSYQLIRFCTAVDSDYRKVQKAIKELTRRVEETAGGTATFVQTILILVYRCSVLFYNRSHIPAIIEYSRTDEQGLGKTAHSVLKEISKSKSEVFKAHIQDLCKSLAAEAPSAKKPATPGALSDLKACASFAQRFPADTPKDRKFLQAMLAYIEHGSPPKAAKYAVRIVLTAADRKEMYAKDVYSLCMDNFEYGAGNYLARLAALSQLMLLASPLLNPSECDSVIDVAIEKVLTNPDASPAAEDADPEWTDEPDEHCEAKMWALKLSANRLRSFQEKDPIDEASRPVFRFLNTLVQKGGNLPRLPEAPKAHGSRLRLLAAQLLLKICREERFNHRLSPTAFNNLATVTMDTNEHVRAGFVNKLMKYLGQGKLAKRFYTPLFLLAHEPRAFLQSSALTWLKSRSLAFAAAKDTTMEALFPRLLSLLAHHPDWDVIAENQTDEEERTAELIATMREFVQYIVFYLKCVASANNLSLVFHVAQKVKSVQDAINPALSDRLYLLSELAQEVIRRYEEILGWSMQAWPGKVSMPGGIFQALRDHDRAQEVATRQYVPSELVDQLDELVRATLRPKKRKLDASDRSAKKRKTTTTPARVKAQPSARKPKRVRTPKPKKRREGDEPSSEPRRSVRAKGRKSYVEISDEESVTAEGEDESDESEAQSDAESGAANSDGDEEISEAEEPEEPAEPVVEKKTKPIPKSTKKPAPPPAADDSDTSDLSEPVDSDEESPEPVSSPIQKRGAAKARSGSAAKGKNGIKTVPVLSSSPVATTPARATRRSARG</sequence>
<dbReference type="InterPro" id="IPR011989">
    <property type="entry name" value="ARM-like"/>
</dbReference>
<proteinExistence type="predicted"/>
<reference evidence="7" key="1">
    <citation type="journal article" date="2020" name="Stud. Mycol.">
        <title>101 Dothideomycetes genomes: a test case for predicting lifestyles and emergence of pathogens.</title>
        <authorList>
            <person name="Haridas S."/>
            <person name="Albert R."/>
            <person name="Binder M."/>
            <person name="Bloem J."/>
            <person name="Labutti K."/>
            <person name="Salamov A."/>
            <person name="Andreopoulos B."/>
            <person name="Baker S."/>
            <person name="Barry K."/>
            <person name="Bills G."/>
            <person name="Bluhm B."/>
            <person name="Cannon C."/>
            <person name="Castanera R."/>
            <person name="Culley D."/>
            <person name="Daum C."/>
            <person name="Ezra D."/>
            <person name="Gonzalez J."/>
            <person name="Henrissat B."/>
            <person name="Kuo A."/>
            <person name="Liang C."/>
            <person name="Lipzen A."/>
            <person name="Lutzoni F."/>
            <person name="Magnuson J."/>
            <person name="Mondo S."/>
            <person name="Nolan M."/>
            <person name="Ohm R."/>
            <person name="Pangilinan J."/>
            <person name="Park H.-J."/>
            <person name="Ramirez L."/>
            <person name="Alfaro M."/>
            <person name="Sun H."/>
            <person name="Tritt A."/>
            <person name="Yoshinaga Y."/>
            <person name="Zwiers L.-H."/>
            <person name="Turgeon B."/>
            <person name="Goodwin S."/>
            <person name="Spatafora J."/>
            <person name="Crous P."/>
            <person name="Grigoriev I."/>
        </authorList>
    </citation>
    <scope>NUCLEOTIDE SEQUENCE</scope>
    <source>
        <strain evidence="7">CBS 262.69</strain>
    </source>
</reference>
<evidence type="ECO:0000256" key="5">
    <source>
        <dbReference type="ARBA" id="ARBA00023306"/>
    </source>
</evidence>
<evidence type="ECO:0000313" key="8">
    <source>
        <dbReference type="Proteomes" id="UP000799640"/>
    </source>
</evidence>
<feature type="compositionally biased region" description="Low complexity" evidence="6">
    <location>
        <begin position="1463"/>
        <end position="1473"/>
    </location>
</feature>
<dbReference type="GO" id="GO:0000785">
    <property type="term" value="C:chromatin"/>
    <property type="evidence" value="ECO:0007669"/>
    <property type="project" value="TreeGrafter"/>
</dbReference>
<evidence type="ECO:0000256" key="3">
    <source>
        <dbReference type="ARBA" id="ARBA00022776"/>
    </source>
</evidence>
<dbReference type="PANTHER" id="PTHR12663:SF0">
    <property type="entry name" value="PRECOCIOUS DISSOCIATION OF SISTERS 5, ISOFORM A"/>
    <property type="match status" value="1"/>
</dbReference>
<dbReference type="Pfam" id="PF20168">
    <property type="entry name" value="PDS5"/>
    <property type="match status" value="1"/>
</dbReference>
<organism evidence="7 8">
    <name type="scientific">Trichodelitschia bisporula</name>
    <dbReference type="NCBI Taxonomy" id="703511"/>
    <lineage>
        <taxon>Eukaryota</taxon>
        <taxon>Fungi</taxon>
        <taxon>Dikarya</taxon>
        <taxon>Ascomycota</taxon>
        <taxon>Pezizomycotina</taxon>
        <taxon>Dothideomycetes</taxon>
        <taxon>Dothideomycetes incertae sedis</taxon>
        <taxon>Phaeotrichales</taxon>
        <taxon>Phaeotrichaceae</taxon>
        <taxon>Trichodelitschia</taxon>
    </lineage>
</organism>
<dbReference type="GO" id="GO:0051301">
    <property type="term" value="P:cell division"/>
    <property type="evidence" value="ECO:0007669"/>
    <property type="project" value="UniProtKB-KW"/>
</dbReference>
<dbReference type="GO" id="GO:0006281">
    <property type="term" value="P:DNA repair"/>
    <property type="evidence" value="ECO:0007669"/>
    <property type="project" value="TreeGrafter"/>
</dbReference>
<evidence type="ECO:0000256" key="1">
    <source>
        <dbReference type="ARBA" id="ARBA00004123"/>
    </source>
</evidence>
<dbReference type="InterPro" id="IPR016024">
    <property type="entry name" value="ARM-type_fold"/>
</dbReference>
<feature type="region of interest" description="Disordered" evidence="6">
    <location>
        <begin position="1272"/>
        <end position="1481"/>
    </location>
</feature>
<keyword evidence="5" id="KW-0131">Cell cycle</keyword>
<keyword evidence="3" id="KW-0498">Mitosis</keyword>
<feature type="compositionally biased region" description="Low complexity" evidence="6">
    <location>
        <begin position="1430"/>
        <end position="1453"/>
    </location>
</feature>
<evidence type="ECO:0000256" key="2">
    <source>
        <dbReference type="ARBA" id="ARBA00022618"/>
    </source>
</evidence>
<evidence type="ECO:0000256" key="6">
    <source>
        <dbReference type="SAM" id="MobiDB-lite"/>
    </source>
</evidence>
<dbReference type="SUPFAM" id="SSF48371">
    <property type="entry name" value="ARM repeat"/>
    <property type="match status" value="1"/>
</dbReference>
<feature type="compositionally biased region" description="Acidic residues" evidence="6">
    <location>
        <begin position="1411"/>
        <end position="1429"/>
    </location>
</feature>
<evidence type="ECO:0000313" key="7">
    <source>
        <dbReference type="EMBL" id="KAF2400586.1"/>
    </source>
</evidence>
<accession>A0A6G1HXJ2</accession>
<evidence type="ECO:0000256" key="4">
    <source>
        <dbReference type="ARBA" id="ARBA00023242"/>
    </source>
</evidence>
<feature type="compositionally biased region" description="Acidic residues" evidence="6">
    <location>
        <begin position="1340"/>
        <end position="1361"/>
    </location>
</feature>
<keyword evidence="8" id="KW-1185">Reference proteome</keyword>
<feature type="compositionally biased region" description="Basic and acidic residues" evidence="6">
    <location>
        <begin position="1316"/>
        <end position="1327"/>
    </location>
</feature>
<dbReference type="OrthoDB" id="200660at2759"/>
<keyword evidence="2" id="KW-0132">Cell division</keyword>
<dbReference type="PANTHER" id="PTHR12663">
    <property type="entry name" value="ANDROGEN INDUCED INHIBITOR OF PROLIFERATION AS3 / PDS5-RELATED"/>
    <property type="match status" value="1"/>
</dbReference>
<comment type="subcellular location">
    <subcellularLocation>
        <location evidence="1">Nucleus</location>
    </subcellularLocation>
</comment>
<dbReference type="CDD" id="cd19953">
    <property type="entry name" value="PDS5"/>
    <property type="match status" value="1"/>
</dbReference>
<feature type="region of interest" description="Disordered" evidence="6">
    <location>
        <begin position="297"/>
        <end position="323"/>
    </location>
</feature>
<dbReference type="EMBL" id="ML996694">
    <property type="protein sequence ID" value="KAF2400586.1"/>
    <property type="molecule type" value="Genomic_DNA"/>
</dbReference>
<protein>
    <submittedName>
        <fullName evidence="7">ARM repeat-containing protein</fullName>
    </submittedName>
</protein>
<keyword evidence="4" id="KW-0539">Nucleus</keyword>
<gene>
    <name evidence="7" type="ORF">EJ06DRAFT_509369</name>
</gene>
<dbReference type="Gene3D" id="1.25.10.10">
    <property type="entry name" value="Leucine-rich Repeat Variant"/>
    <property type="match status" value="1"/>
</dbReference>
<dbReference type="GO" id="GO:0005634">
    <property type="term" value="C:nucleus"/>
    <property type="evidence" value="ECO:0007669"/>
    <property type="project" value="UniProtKB-SubCell"/>
</dbReference>
<dbReference type="InterPro" id="IPR039776">
    <property type="entry name" value="Pds5"/>
</dbReference>